<dbReference type="PRINTS" id="PR00633">
    <property type="entry name" value="RCCNDNSATION"/>
</dbReference>
<dbReference type="PANTHER" id="PTHR46849">
    <property type="entry name" value="RCC1 DOMAIN-CONTAINING PROTEIN 1"/>
    <property type="match status" value="1"/>
</dbReference>
<keyword evidence="3" id="KW-1185">Reference proteome</keyword>
<dbReference type="GeneTree" id="ENSGT00940000162279"/>
<dbReference type="InterPro" id="IPR052830">
    <property type="entry name" value="RCC1_domain-containing"/>
</dbReference>
<dbReference type="InterPro" id="IPR000408">
    <property type="entry name" value="Reg_chr_condens"/>
</dbReference>
<feature type="repeat" description="RCC1" evidence="1">
    <location>
        <begin position="32"/>
        <end position="84"/>
    </location>
</feature>
<dbReference type="AlphaFoldDB" id="A0A8D0L737"/>
<organism evidence="2 3">
    <name type="scientific">Sphenodon punctatus</name>
    <name type="common">Tuatara</name>
    <name type="synonym">Hatteria punctata</name>
    <dbReference type="NCBI Taxonomy" id="8508"/>
    <lineage>
        <taxon>Eukaryota</taxon>
        <taxon>Metazoa</taxon>
        <taxon>Chordata</taxon>
        <taxon>Craniata</taxon>
        <taxon>Vertebrata</taxon>
        <taxon>Euteleostomi</taxon>
        <taxon>Lepidosauria</taxon>
        <taxon>Sphenodontia</taxon>
        <taxon>Sphenodontidae</taxon>
        <taxon>Sphenodon</taxon>
    </lineage>
</organism>
<reference evidence="2" key="1">
    <citation type="submission" date="2025-08" db="UniProtKB">
        <authorList>
            <consortium name="Ensembl"/>
        </authorList>
    </citation>
    <scope>IDENTIFICATION</scope>
</reference>
<dbReference type="SUPFAM" id="SSF50985">
    <property type="entry name" value="RCC1/BLIP-II"/>
    <property type="match status" value="1"/>
</dbReference>
<dbReference type="Gene3D" id="2.130.10.30">
    <property type="entry name" value="Regulator of chromosome condensation 1/beta-lactamase-inhibitor protein II"/>
    <property type="match status" value="1"/>
</dbReference>
<dbReference type="Ensembl" id="ENSSPUT00000013218.1">
    <property type="protein sequence ID" value="ENSSPUP00000012399.1"/>
    <property type="gene ID" value="ENSSPUG00000009522.1"/>
</dbReference>
<evidence type="ECO:0000256" key="1">
    <source>
        <dbReference type="PROSITE-ProRule" id="PRU00235"/>
    </source>
</evidence>
<reference evidence="2" key="2">
    <citation type="submission" date="2025-09" db="UniProtKB">
        <authorList>
            <consortium name="Ensembl"/>
        </authorList>
    </citation>
    <scope>IDENTIFICATION</scope>
</reference>
<dbReference type="Pfam" id="PF00415">
    <property type="entry name" value="RCC1"/>
    <property type="match status" value="2"/>
</dbReference>
<dbReference type="PANTHER" id="PTHR46849:SF1">
    <property type="entry name" value="RCC1 DOMAIN-CONTAINING PROTEIN 1"/>
    <property type="match status" value="1"/>
</dbReference>
<evidence type="ECO:0000313" key="2">
    <source>
        <dbReference type="Ensembl" id="ENSSPUP00000012399.1"/>
    </source>
</evidence>
<sequence length="116" mass="12151">MPTVMKIDGISTLRVIQVTCGHYHSLALAQDGRVFSWGQNSHGQLGIGKEFSSVAAPQCIASLDGIPVAQVATGGAHSFALSLSGAVYGWGRNNNTSGQLGLGHTKSKERHSEGIY</sequence>
<accession>A0A8D0L737</accession>
<proteinExistence type="predicted"/>
<dbReference type="PROSITE" id="PS50012">
    <property type="entry name" value="RCC1_3"/>
    <property type="match status" value="3"/>
</dbReference>
<feature type="repeat" description="RCC1" evidence="1">
    <location>
        <begin position="1"/>
        <end position="31"/>
    </location>
</feature>
<feature type="repeat" description="RCC1" evidence="1">
    <location>
        <begin position="85"/>
        <end position="116"/>
    </location>
</feature>
<name>A0A8D0L737_SPHPU</name>
<dbReference type="PROSITE" id="PS00626">
    <property type="entry name" value="RCC1_2"/>
    <property type="match status" value="1"/>
</dbReference>
<dbReference type="InterPro" id="IPR009091">
    <property type="entry name" value="RCC1/BLIP-II"/>
</dbReference>
<protein>
    <submittedName>
        <fullName evidence="2">Uncharacterized protein</fullName>
    </submittedName>
</protein>
<dbReference type="Proteomes" id="UP000694392">
    <property type="component" value="Unplaced"/>
</dbReference>
<evidence type="ECO:0000313" key="3">
    <source>
        <dbReference type="Proteomes" id="UP000694392"/>
    </source>
</evidence>